<reference evidence="1" key="1">
    <citation type="journal article" date="2011" name="J. Bacteriol.">
        <title>Long-chain N-acyl amino acid synthases are linked to the putative PEP-CTERM/exosortase protein-sorting system in Gram-negative bacteria.</title>
        <authorList>
            <person name="Craig J.W."/>
            <person name="Cherry M.A."/>
            <person name="Brady S.F."/>
        </authorList>
    </citation>
    <scope>NUCLEOTIDE SEQUENCE</scope>
</reference>
<dbReference type="Gene3D" id="3.30.530.20">
    <property type="match status" value="1"/>
</dbReference>
<evidence type="ECO:0000313" key="1">
    <source>
        <dbReference type="EMBL" id="AEQ20388.1"/>
    </source>
</evidence>
<dbReference type="AlphaFoldDB" id="G4WVD6"/>
<accession>G4WVD6</accession>
<protein>
    <submittedName>
        <fullName evidence="1">SRPBCC ligand-binding domain superfamily protein</fullName>
    </submittedName>
</protein>
<proteinExistence type="predicted"/>
<name>G4WVD6_9BACT</name>
<dbReference type="EMBL" id="JF429408">
    <property type="protein sequence ID" value="AEQ20388.1"/>
    <property type="molecule type" value="Genomic_DNA"/>
</dbReference>
<dbReference type="InterPro" id="IPR023393">
    <property type="entry name" value="START-like_dom_sf"/>
</dbReference>
<dbReference type="SUPFAM" id="SSF55961">
    <property type="entry name" value="Bet v1-like"/>
    <property type="match status" value="1"/>
</dbReference>
<dbReference type="InterPro" id="IPR019587">
    <property type="entry name" value="Polyketide_cyclase/dehydratase"/>
</dbReference>
<sequence length="143" mass="15895">MTKIVKSVYIEAPAEKIYDYLIEPANLPEYWPNVVKVSDVKPLPNGGYSTSWIYKTGFLKFKGTGVTVDCARNQFIIDHIKGGVDSTQKWTLSPKGHGTVATFEVEYSIPIPVIGGLLGKILEIFSQRDGEKVMALLKSKMEL</sequence>
<dbReference type="Pfam" id="PF10604">
    <property type="entry name" value="Polyketide_cyc2"/>
    <property type="match status" value="1"/>
</dbReference>
<organism evidence="1">
    <name type="scientific">uncultured bacterium CSL11</name>
    <dbReference type="NCBI Taxonomy" id="1091566"/>
    <lineage>
        <taxon>Bacteria</taxon>
        <taxon>environmental samples</taxon>
    </lineage>
</organism>
<dbReference type="CDD" id="cd07812">
    <property type="entry name" value="SRPBCC"/>
    <property type="match status" value="1"/>
</dbReference>